<name>A0A0B7HMN9_9FLAO</name>
<proteinExistence type="predicted"/>
<protein>
    <submittedName>
        <fullName evidence="2">Uncharacterized protein</fullName>
    </submittedName>
</protein>
<evidence type="ECO:0000313" key="2">
    <source>
        <dbReference type="EMBL" id="CEN39919.1"/>
    </source>
</evidence>
<dbReference type="EMBL" id="CDOE01000075">
    <property type="protein sequence ID" value="CEN39919.1"/>
    <property type="molecule type" value="Genomic_DNA"/>
</dbReference>
<keyword evidence="1" id="KW-1133">Transmembrane helix</keyword>
<gene>
    <name evidence="2" type="ORF">CCAN12_770097</name>
</gene>
<dbReference type="Proteomes" id="UP000044026">
    <property type="component" value="Unassembled WGS sequence"/>
</dbReference>
<feature type="transmembrane region" description="Helical" evidence="1">
    <location>
        <begin position="20"/>
        <end position="36"/>
    </location>
</feature>
<organism evidence="2 3">
    <name type="scientific">Capnocytophaga canimorsus</name>
    <dbReference type="NCBI Taxonomy" id="28188"/>
    <lineage>
        <taxon>Bacteria</taxon>
        <taxon>Pseudomonadati</taxon>
        <taxon>Bacteroidota</taxon>
        <taxon>Flavobacteriia</taxon>
        <taxon>Flavobacteriales</taxon>
        <taxon>Flavobacteriaceae</taxon>
        <taxon>Capnocytophaga</taxon>
    </lineage>
</organism>
<keyword evidence="1" id="KW-0472">Membrane</keyword>
<reference evidence="2 3" key="1">
    <citation type="submission" date="2015-01" db="EMBL/GenBank/DDBJ databases">
        <authorList>
            <person name="Xiang T."/>
            <person name="Song Y."/>
            <person name="Huang L."/>
            <person name="Wang B."/>
            <person name="Wu P."/>
        </authorList>
    </citation>
    <scope>NUCLEOTIDE SEQUENCE [LARGE SCALE GENOMIC DNA]</scope>
    <source>
        <strain evidence="2 3">Cc12</strain>
    </source>
</reference>
<accession>A0A0B7HMN9</accession>
<keyword evidence="1" id="KW-0812">Transmembrane</keyword>
<evidence type="ECO:0000256" key="1">
    <source>
        <dbReference type="SAM" id="Phobius"/>
    </source>
</evidence>
<sequence>MQFSVLVLFMLEPKSYCANALYLIYYVYIYTQNLAFNEKKMDYKDRSFGTFADFFGDNSL</sequence>
<evidence type="ECO:0000313" key="3">
    <source>
        <dbReference type="Proteomes" id="UP000044026"/>
    </source>
</evidence>
<dbReference type="AlphaFoldDB" id="A0A0B7HMN9"/>